<keyword evidence="8" id="KW-0267">Excision nuclease</keyword>
<evidence type="ECO:0000256" key="4">
    <source>
        <dbReference type="ARBA" id="ARBA00022741"/>
    </source>
</evidence>
<evidence type="ECO:0000256" key="10">
    <source>
        <dbReference type="ARBA" id="ARBA00023204"/>
    </source>
</evidence>
<evidence type="ECO:0000256" key="2">
    <source>
        <dbReference type="ARBA" id="ARBA00022490"/>
    </source>
</evidence>
<keyword evidence="3" id="KW-0677">Repeat</keyword>
<dbReference type="GO" id="GO:0003677">
    <property type="term" value="F:DNA binding"/>
    <property type="evidence" value="ECO:0007669"/>
    <property type="project" value="UniProtKB-KW"/>
</dbReference>
<keyword evidence="7" id="KW-0067">ATP-binding</keyword>
<dbReference type="GO" id="GO:0006281">
    <property type="term" value="P:DNA repair"/>
    <property type="evidence" value="ECO:0007669"/>
    <property type="project" value="UniProtKB-KW"/>
</dbReference>
<feature type="domain" description="ABC transporter" evidence="14">
    <location>
        <begin position="462"/>
        <end position="803"/>
    </location>
</feature>
<evidence type="ECO:0000256" key="5">
    <source>
        <dbReference type="ARBA" id="ARBA00022763"/>
    </source>
</evidence>
<dbReference type="PROSITE" id="PS50893">
    <property type="entry name" value="ABC_TRANSPORTER_2"/>
    <property type="match status" value="2"/>
</dbReference>
<keyword evidence="16" id="KW-1185">Reference proteome</keyword>
<feature type="domain" description="ABC transporter" evidence="14">
    <location>
        <begin position="188"/>
        <end position="442"/>
    </location>
</feature>
<keyword evidence="6" id="KW-0228">DNA excision</keyword>
<evidence type="ECO:0000256" key="7">
    <source>
        <dbReference type="ARBA" id="ARBA00022840"/>
    </source>
</evidence>
<dbReference type="RefSeq" id="WP_038091172.1">
    <property type="nucleotide sequence ID" value="NZ_JMIR01000027.1"/>
</dbReference>
<sequence>MDQIEVAGARLHNLKNVNAVIPKKKFVVVTGVSGSGKSSFLLDTLHQESQHLYLRAAGLSHNFSQADSFDLIRGLSPTIAVEQRIVGNLNPRSVVGTSTRLLNLLALVYANEGESLDAAHHDRSEFTPGMFLFNSPHGQCPECQGRGSVMQVDWQAIFPDRNASLEELHRFAYFYPKKKFEDKAYIEKRLVNFGERFGVTASTRFSDLSSEAQDVFLTYRPPRSRSKSQPQLIFYGIHTVMEERLKRGEVKVPNLQTAKLCPACEGHRIQERAMRVRWHGAHIGDLGRMEASELQAFIRNVQNHRDKRDVTSRILHEILKTLDALQLVGLSYLTLYRELPTLSGGELQRLHIMLQLTAKFDSVIYIFDEPTAGLHETEKSQMISSFRQLRDDGNTVIVIEHDEQVIRSADTILDFGPGAGRLGGTLLYSGSLDGFLAHETSLSAASLRSNSWPPKSYSYDSKETKSRFTISDARTHNLQGITVDVPLHCMIGVCGVSGSGKSSLILDSLLPKLDEQLARRGAGPAPKSDLLPESDGEESDQVLVRSVAELSDAPDLDGYIVVTQKLPRRFETSCVATFLGVWDAIRKVFAAQESAIRLGLDAGAFSFNSTGACSQCGGSGHTKRWMGNLLFRDLCTLCDGARFHAEVLQVRHREKSIADILNLSVEDAQCHFEEHPKIRKMLGTLVEIGMGYISMGQSLTTLSGGETQRLKLARELVKGNPGHYLYVLDEPTVGLSRYDTEKLLILLNRLVSSGHSVLVIEHDPYVLSFCDHLIELGHGGGSQGGRLVATGTPSELKANVASVTGRYLMSSPST</sequence>
<evidence type="ECO:0000256" key="3">
    <source>
        <dbReference type="ARBA" id="ARBA00022737"/>
    </source>
</evidence>
<dbReference type="EMBL" id="JMIR01000027">
    <property type="protein sequence ID" value="KEO82133.1"/>
    <property type="molecule type" value="Genomic_DNA"/>
</dbReference>
<comment type="subcellular location">
    <subcellularLocation>
        <location evidence="1">Cytoplasm</location>
    </subcellularLocation>
</comment>
<reference evidence="15 16" key="1">
    <citation type="journal article" date="2013" name="Int. J. Syst. Evol. Microbiol.">
        <title>Tumebacillus flagellatus sp. nov., an alpha-amylase/pullulanase-producing bacterium isolated from cassava wastewater.</title>
        <authorList>
            <person name="Wang Q."/>
            <person name="Xie N."/>
            <person name="Qin Y."/>
            <person name="Shen N."/>
            <person name="Zhu J."/>
            <person name="Mi H."/>
            <person name="Huang R."/>
        </authorList>
    </citation>
    <scope>NUCLEOTIDE SEQUENCE [LARGE SCALE GENOMIC DNA]</scope>
    <source>
        <strain evidence="15 16">GST4</strain>
    </source>
</reference>
<evidence type="ECO:0000256" key="13">
    <source>
        <dbReference type="ARBA" id="ARBA00042156"/>
    </source>
</evidence>
<protein>
    <recommendedName>
        <fullName evidence="12">UvrABC system protein A</fullName>
    </recommendedName>
    <alternativeName>
        <fullName evidence="13">Excinuclease ABC subunit A</fullName>
    </alternativeName>
</protein>
<proteinExistence type="inferred from homology"/>
<evidence type="ECO:0000313" key="15">
    <source>
        <dbReference type="EMBL" id="KEO82133.1"/>
    </source>
</evidence>
<evidence type="ECO:0000256" key="8">
    <source>
        <dbReference type="ARBA" id="ARBA00022881"/>
    </source>
</evidence>
<dbReference type="STRING" id="1157490.EL26_17060"/>
<keyword evidence="2" id="KW-0963">Cytoplasm</keyword>
<dbReference type="GO" id="GO:0005524">
    <property type="term" value="F:ATP binding"/>
    <property type="evidence" value="ECO:0007669"/>
    <property type="project" value="UniProtKB-KW"/>
</dbReference>
<dbReference type="Gene3D" id="1.20.1580.10">
    <property type="entry name" value="ABC transporter ATPase like domain"/>
    <property type="match status" value="2"/>
</dbReference>
<dbReference type="PANTHER" id="PTHR43152:SF3">
    <property type="entry name" value="UVRABC SYSTEM PROTEIN A"/>
    <property type="match status" value="1"/>
</dbReference>
<keyword evidence="9" id="KW-0238">DNA-binding</keyword>
<dbReference type="GO" id="GO:0005737">
    <property type="term" value="C:cytoplasm"/>
    <property type="evidence" value="ECO:0007669"/>
    <property type="project" value="UniProtKB-SubCell"/>
</dbReference>
<keyword evidence="5" id="KW-0227">DNA damage</keyword>
<dbReference type="InterPro" id="IPR003439">
    <property type="entry name" value="ABC_transporter-like_ATP-bd"/>
</dbReference>
<dbReference type="Proteomes" id="UP000027931">
    <property type="component" value="Unassembled WGS sequence"/>
</dbReference>
<evidence type="ECO:0000256" key="6">
    <source>
        <dbReference type="ARBA" id="ARBA00022769"/>
    </source>
</evidence>
<dbReference type="SUPFAM" id="SSF52540">
    <property type="entry name" value="P-loop containing nucleoside triphosphate hydrolases"/>
    <property type="match status" value="3"/>
</dbReference>
<evidence type="ECO:0000259" key="14">
    <source>
        <dbReference type="PROSITE" id="PS50893"/>
    </source>
</evidence>
<evidence type="ECO:0000256" key="11">
    <source>
        <dbReference type="ARBA" id="ARBA00038000"/>
    </source>
</evidence>
<dbReference type="InterPro" id="IPR027417">
    <property type="entry name" value="P-loop_NTPase"/>
</dbReference>
<keyword evidence="10" id="KW-0234">DNA repair</keyword>
<gene>
    <name evidence="15" type="ORF">EL26_17060</name>
</gene>
<dbReference type="Gene3D" id="3.40.50.300">
    <property type="entry name" value="P-loop containing nucleotide triphosphate hydrolases"/>
    <property type="match status" value="2"/>
</dbReference>
<dbReference type="AlphaFoldDB" id="A0A074LQQ7"/>
<comment type="caution">
    <text evidence="15">The sequence shown here is derived from an EMBL/GenBank/DDBJ whole genome shotgun (WGS) entry which is preliminary data.</text>
</comment>
<evidence type="ECO:0000256" key="1">
    <source>
        <dbReference type="ARBA" id="ARBA00004496"/>
    </source>
</evidence>
<dbReference type="GO" id="GO:0004518">
    <property type="term" value="F:nuclease activity"/>
    <property type="evidence" value="ECO:0007669"/>
    <property type="project" value="UniProtKB-KW"/>
</dbReference>
<evidence type="ECO:0000256" key="9">
    <source>
        <dbReference type="ARBA" id="ARBA00023125"/>
    </source>
</evidence>
<accession>A0A074LQQ7</accession>
<evidence type="ECO:0000256" key="12">
    <source>
        <dbReference type="ARBA" id="ARBA00039316"/>
    </source>
</evidence>
<dbReference type="OrthoDB" id="9809851at2"/>
<organism evidence="15 16">
    <name type="scientific">Tumebacillus flagellatus</name>
    <dbReference type="NCBI Taxonomy" id="1157490"/>
    <lineage>
        <taxon>Bacteria</taxon>
        <taxon>Bacillati</taxon>
        <taxon>Bacillota</taxon>
        <taxon>Bacilli</taxon>
        <taxon>Bacillales</taxon>
        <taxon>Alicyclobacillaceae</taxon>
        <taxon>Tumebacillus</taxon>
    </lineage>
</organism>
<keyword evidence="4" id="KW-0547">Nucleotide-binding</keyword>
<dbReference type="eggNOG" id="COG0178">
    <property type="taxonomic scope" value="Bacteria"/>
</dbReference>
<evidence type="ECO:0000313" key="16">
    <source>
        <dbReference type="Proteomes" id="UP000027931"/>
    </source>
</evidence>
<dbReference type="GO" id="GO:0016887">
    <property type="term" value="F:ATP hydrolysis activity"/>
    <property type="evidence" value="ECO:0007669"/>
    <property type="project" value="InterPro"/>
</dbReference>
<dbReference type="Gene3D" id="1.10.8.280">
    <property type="entry name" value="ABC transporter ATPase domain-like"/>
    <property type="match status" value="1"/>
</dbReference>
<dbReference type="PANTHER" id="PTHR43152">
    <property type="entry name" value="UVRABC SYSTEM PROTEIN A"/>
    <property type="match status" value="1"/>
</dbReference>
<name>A0A074LQQ7_9BACL</name>
<comment type="similarity">
    <text evidence="11">Belongs to the ABC transporter superfamily. UvrA family.</text>
</comment>